<keyword evidence="1" id="KW-0698">rRNA processing</keyword>
<keyword evidence="1" id="KW-0690">Ribosome biogenesis</keyword>
<dbReference type="InterPro" id="IPR009292">
    <property type="entry name" value="RRP36"/>
</dbReference>
<dbReference type="GO" id="GO:1990904">
    <property type="term" value="C:ribonucleoprotein complex"/>
    <property type="evidence" value="ECO:0007669"/>
    <property type="project" value="UniProtKB-KW"/>
</dbReference>
<evidence type="ECO:0000313" key="2">
    <source>
        <dbReference type="EMBL" id="CAE7267522.1"/>
    </source>
</evidence>
<evidence type="ECO:0000256" key="1">
    <source>
        <dbReference type="RuleBase" id="RU368027"/>
    </source>
</evidence>
<comment type="subunit">
    <text evidence="1">Associates with 90S and pre-40S pre-ribosomal particles.</text>
</comment>
<dbReference type="AlphaFoldDB" id="A0A812MGL1"/>
<accession>A0A812MGL1</accession>
<comment type="subcellular location">
    <subcellularLocation>
        <location evidence="1">Nucleus</location>
        <location evidence="1">Nucleolus</location>
    </subcellularLocation>
</comment>
<protein>
    <recommendedName>
        <fullName evidence="1">rRNA biogenesis protein RRP36</fullName>
    </recommendedName>
</protein>
<keyword evidence="1" id="KW-0687">Ribonucleoprotein</keyword>
<comment type="caution">
    <text evidence="2">The sequence shown here is derived from an EMBL/GenBank/DDBJ whole genome shotgun (WGS) entry which is preliminary data.</text>
</comment>
<proteinExistence type="inferred from homology"/>
<dbReference type="GO" id="GO:0006364">
    <property type="term" value="P:rRNA processing"/>
    <property type="evidence" value="ECO:0007669"/>
    <property type="project" value="UniProtKB-UniRule"/>
</dbReference>
<dbReference type="Pfam" id="PF06102">
    <property type="entry name" value="RRP36"/>
    <property type="match status" value="1"/>
</dbReference>
<comment type="function">
    <text evidence="1">Component of the 90S pre-ribosome involved in the maturation of rRNAs. Required for early cleavages of the pre-RNAs in the 40S ribosomal subunit maturation pathway.</text>
</comment>
<gene>
    <name evidence="2" type="ORF">SNEC2469_LOCUS6332</name>
</gene>
<keyword evidence="3" id="KW-1185">Reference proteome</keyword>
<dbReference type="OrthoDB" id="448446at2759"/>
<organism evidence="2 3">
    <name type="scientific">Symbiodinium necroappetens</name>
    <dbReference type="NCBI Taxonomy" id="1628268"/>
    <lineage>
        <taxon>Eukaryota</taxon>
        <taxon>Sar</taxon>
        <taxon>Alveolata</taxon>
        <taxon>Dinophyceae</taxon>
        <taxon>Suessiales</taxon>
        <taxon>Symbiodiniaceae</taxon>
        <taxon>Symbiodinium</taxon>
    </lineage>
</organism>
<feature type="non-terminal residue" evidence="2">
    <location>
        <position position="113"/>
    </location>
</feature>
<dbReference type="EMBL" id="CAJNJA010011175">
    <property type="protein sequence ID" value="CAE7267522.1"/>
    <property type="molecule type" value="Genomic_DNA"/>
</dbReference>
<sequence length="113" mass="13646">KAYSFLEEYRAEEFEKLMEAKQRLQQLRKKRPKDSMIAAQEDEITKEIKRRVQQDKQRRHIGRLQDAERVLKAEERQKVKETGKVPYFHRKKAARQLLVEKKKKEATPAKKLK</sequence>
<name>A0A812MGL1_9DINO</name>
<dbReference type="Proteomes" id="UP000601435">
    <property type="component" value="Unassembled WGS sequence"/>
</dbReference>
<reference evidence="2" key="1">
    <citation type="submission" date="2021-02" db="EMBL/GenBank/DDBJ databases">
        <authorList>
            <person name="Dougan E. K."/>
            <person name="Rhodes N."/>
            <person name="Thang M."/>
            <person name="Chan C."/>
        </authorList>
    </citation>
    <scope>NUCLEOTIDE SEQUENCE</scope>
</reference>
<dbReference type="GO" id="GO:0005730">
    <property type="term" value="C:nucleolus"/>
    <property type="evidence" value="ECO:0007669"/>
    <property type="project" value="UniProtKB-SubCell"/>
</dbReference>
<keyword evidence="1" id="KW-0539">Nucleus</keyword>
<evidence type="ECO:0000313" key="3">
    <source>
        <dbReference type="Proteomes" id="UP000601435"/>
    </source>
</evidence>
<comment type="similarity">
    <text evidence="1">Belongs to the RRP36 family.</text>
</comment>